<evidence type="ECO:0000256" key="5">
    <source>
        <dbReference type="ARBA" id="ARBA00022741"/>
    </source>
</evidence>
<dbReference type="GO" id="GO:0036222">
    <property type="term" value="F:XTP diphosphatase activity"/>
    <property type="evidence" value="ECO:0007669"/>
    <property type="project" value="UniProtKB-ARBA"/>
</dbReference>
<sequence length="203" mass="22461">MKTVKPLFPEGLLFASGNRGKFVEVADMFSPIGVDILFGPDHASLEVEETGTTYGANARLKARAWALHTGLPSLADDSGVEVRALGWKPGIHSARMAENDRARIQWLLDALGDEEDRYARYVAAFALYFPTDGICLLTEGECQGRIVRSPRGTNGFGYDPVFCPWGYEETFGDIPDREKRKISHRAVAGYRLLDILSCTSMIE</sequence>
<comment type="subunit">
    <text evidence="3">Homodimer.</text>
</comment>
<dbReference type="Pfam" id="PF01725">
    <property type="entry name" value="Ham1p_like"/>
    <property type="match status" value="1"/>
</dbReference>
<dbReference type="InterPro" id="IPR020922">
    <property type="entry name" value="dITP/XTP_pyrophosphatase"/>
</dbReference>
<dbReference type="PANTHER" id="PTHR11067">
    <property type="entry name" value="INOSINE TRIPHOSPHATE PYROPHOSPHATASE/HAM1 PROTEIN"/>
    <property type="match status" value="1"/>
</dbReference>
<evidence type="ECO:0000256" key="11">
    <source>
        <dbReference type="ARBA" id="ARBA00066468"/>
    </source>
</evidence>
<keyword evidence="6 17" id="KW-0378">Hydrolase</keyword>
<dbReference type="GO" id="GO:0017111">
    <property type="term" value="F:ribonucleoside triphosphate phosphatase activity"/>
    <property type="evidence" value="ECO:0007669"/>
    <property type="project" value="InterPro"/>
</dbReference>
<dbReference type="GO" id="GO:0009117">
    <property type="term" value="P:nucleotide metabolic process"/>
    <property type="evidence" value="ECO:0007669"/>
    <property type="project" value="UniProtKB-KW"/>
</dbReference>
<dbReference type="InterPro" id="IPR029001">
    <property type="entry name" value="ITPase-like_fam"/>
</dbReference>
<dbReference type="PANTHER" id="PTHR11067:SF9">
    <property type="entry name" value="INOSINE TRIPHOSPHATE PYROPHOSPHATASE"/>
    <property type="match status" value="1"/>
</dbReference>
<comment type="caution">
    <text evidence="17">The sequence shown here is derived from an EMBL/GenBank/DDBJ whole genome shotgun (WGS) entry which is preliminary data.</text>
</comment>
<dbReference type="NCBIfam" id="TIGR00042">
    <property type="entry name" value="RdgB/HAM1 family non-canonical purine NTP pyrophosphatase"/>
    <property type="match status" value="1"/>
</dbReference>
<dbReference type="GO" id="GO:0046872">
    <property type="term" value="F:metal ion binding"/>
    <property type="evidence" value="ECO:0007669"/>
    <property type="project" value="UniProtKB-KW"/>
</dbReference>
<keyword evidence="8" id="KW-0546">Nucleotide metabolism</keyword>
<evidence type="ECO:0000256" key="13">
    <source>
        <dbReference type="ARBA" id="ARBA00075987"/>
    </source>
</evidence>
<dbReference type="HAMAP" id="MF_01405">
    <property type="entry name" value="Non_canon_purine_NTPase"/>
    <property type="match status" value="1"/>
</dbReference>
<name>A0A644W778_9ZZZZ</name>
<comment type="cofactor">
    <cofactor evidence="1">
        <name>Mg(2+)</name>
        <dbReference type="ChEBI" id="CHEBI:18420"/>
    </cofactor>
</comment>
<dbReference type="GO" id="GO:0035870">
    <property type="term" value="F:dITP diphosphatase activity"/>
    <property type="evidence" value="ECO:0007669"/>
    <property type="project" value="UniProtKB-ARBA"/>
</dbReference>
<reference evidence="17" key="1">
    <citation type="submission" date="2019-08" db="EMBL/GenBank/DDBJ databases">
        <authorList>
            <person name="Kucharzyk K."/>
            <person name="Murdoch R.W."/>
            <person name="Higgins S."/>
            <person name="Loffler F."/>
        </authorList>
    </citation>
    <scope>NUCLEOTIDE SEQUENCE</scope>
</reference>
<evidence type="ECO:0000256" key="7">
    <source>
        <dbReference type="ARBA" id="ARBA00022842"/>
    </source>
</evidence>
<keyword evidence="7" id="KW-0460">Magnesium</keyword>
<evidence type="ECO:0000256" key="8">
    <source>
        <dbReference type="ARBA" id="ARBA00023080"/>
    </source>
</evidence>
<evidence type="ECO:0000256" key="14">
    <source>
        <dbReference type="ARBA" id="ARBA00078805"/>
    </source>
</evidence>
<dbReference type="CDD" id="cd00515">
    <property type="entry name" value="HAM1"/>
    <property type="match status" value="1"/>
</dbReference>
<dbReference type="Gene3D" id="3.90.950.10">
    <property type="match status" value="1"/>
</dbReference>
<evidence type="ECO:0000256" key="16">
    <source>
        <dbReference type="ARBA" id="ARBA00083635"/>
    </source>
</evidence>
<keyword evidence="5" id="KW-0547">Nucleotide-binding</keyword>
<protein>
    <recommendedName>
        <fullName evidence="12">dITP/XTP pyrophosphatase</fullName>
        <ecNumber evidence="11">3.6.1.66</ecNumber>
    </recommendedName>
    <alternativeName>
        <fullName evidence="13">Non-canonical purine NTP pyrophosphatase</fullName>
    </alternativeName>
    <alternativeName>
        <fullName evidence="14">Non-standard purine NTP pyrophosphatase</fullName>
    </alternativeName>
    <alternativeName>
        <fullName evidence="16">Nucleoside-triphosphate diphosphatase</fullName>
    </alternativeName>
    <alternativeName>
        <fullName evidence="15">Nucleoside-triphosphate pyrophosphatase</fullName>
    </alternativeName>
</protein>
<dbReference type="EC" id="3.6.1.66" evidence="11"/>
<dbReference type="GO" id="GO:0009146">
    <property type="term" value="P:purine nucleoside triphosphate catabolic process"/>
    <property type="evidence" value="ECO:0007669"/>
    <property type="project" value="UniProtKB-ARBA"/>
</dbReference>
<keyword evidence="4" id="KW-0479">Metal-binding</keyword>
<gene>
    <name evidence="17" type="ORF">SDC9_45645</name>
</gene>
<evidence type="ECO:0000256" key="6">
    <source>
        <dbReference type="ARBA" id="ARBA00022801"/>
    </source>
</evidence>
<dbReference type="FunFam" id="3.90.950.10:FF:000001">
    <property type="entry name" value="dITP/XTP pyrophosphatase"/>
    <property type="match status" value="1"/>
</dbReference>
<dbReference type="AlphaFoldDB" id="A0A644W778"/>
<dbReference type="GO" id="GO:0005829">
    <property type="term" value="C:cytosol"/>
    <property type="evidence" value="ECO:0007669"/>
    <property type="project" value="TreeGrafter"/>
</dbReference>
<evidence type="ECO:0000313" key="17">
    <source>
        <dbReference type="EMBL" id="MPL99427.1"/>
    </source>
</evidence>
<evidence type="ECO:0000256" key="2">
    <source>
        <dbReference type="ARBA" id="ARBA00008023"/>
    </source>
</evidence>
<proteinExistence type="inferred from homology"/>
<dbReference type="GO" id="GO:0036220">
    <property type="term" value="F:ITP diphosphatase activity"/>
    <property type="evidence" value="ECO:0007669"/>
    <property type="project" value="UniProtKB-EC"/>
</dbReference>
<evidence type="ECO:0000256" key="10">
    <source>
        <dbReference type="ARBA" id="ARBA00052017"/>
    </source>
</evidence>
<evidence type="ECO:0000256" key="4">
    <source>
        <dbReference type="ARBA" id="ARBA00022723"/>
    </source>
</evidence>
<comment type="similarity">
    <text evidence="2">Belongs to the HAM1 NTPase family.</text>
</comment>
<accession>A0A644W778</accession>
<dbReference type="EMBL" id="VSSQ01000666">
    <property type="protein sequence ID" value="MPL99427.1"/>
    <property type="molecule type" value="Genomic_DNA"/>
</dbReference>
<comment type="catalytic activity">
    <reaction evidence="9">
        <text>dITP + H2O = dIMP + diphosphate + H(+)</text>
        <dbReference type="Rhea" id="RHEA:28342"/>
        <dbReference type="ChEBI" id="CHEBI:15377"/>
        <dbReference type="ChEBI" id="CHEBI:15378"/>
        <dbReference type="ChEBI" id="CHEBI:33019"/>
        <dbReference type="ChEBI" id="CHEBI:61194"/>
        <dbReference type="ChEBI" id="CHEBI:61382"/>
        <dbReference type="EC" id="3.6.1.66"/>
    </reaction>
</comment>
<dbReference type="SUPFAM" id="SSF52972">
    <property type="entry name" value="ITPase-like"/>
    <property type="match status" value="1"/>
</dbReference>
<evidence type="ECO:0000256" key="3">
    <source>
        <dbReference type="ARBA" id="ARBA00011738"/>
    </source>
</evidence>
<organism evidence="17">
    <name type="scientific">bioreactor metagenome</name>
    <dbReference type="NCBI Taxonomy" id="1076179"/>
    <lineage>
        <taxon>unclassified sequences</taxon>
        <taxon>metagenomes</taxon>
        <taxon>ecological metagenomes</taxon>
    </lineage>
</organism>
<dbReference type="GO" id="GO:0000166">
    <property type="term" value="F:nucleotide binding"/>
    <property type="evidence" value="ECO:0007669"/>
    <property type="project" value="UniProtKB-KW"/>
</dbReference>
<evidence type="ECO:0000256" key="15">
    <source>
        <dbReference type="ARBA" id="ARBA00083186"/>
    </source>
</evidence>
<evidence type="ECO:0000256" key="9">
    <source>
        <dbReference type="ARBA" id="ARBA00051875"/>
    </source>
</evidence>
<evidence type="ECO:0000256" key="1">
    <source>
        <dbReference type="ARBA" id="ARBA00001946"/>
    </source>
</evidence>
<evidence type="ECO:0000256" key="12">
    <source>
        <dbReference type="ARBA" id="ARBA00071289"/>
    </source>
</evidence>
<comment type="catalytic activity">
    <reaction evidence="10">
        <text>XTP + H2O = XMP + diphosphate + H(+)</text>
        <dbReference type="Rhea" id="RHEA:28610"/>
        <dbReference type="ChEBI" id="CHEBI:15377"/>
        <dbReference type="ChEBI" id="CHEBI:15378"/>
        <dbReference type="ChEBI" id="CHEBI:33019"/>
        <dbReference type="ChEBI" id="CHEBI:57464"/>
        <dbReference type="ChEBI" id="CHEBI:61314"/>
        <dbReference type="EC" id="3.6.1.66"/>
    </reaction>
</comment>
<dbReference type="InterPro" id="IPR002637">
    <property type="entry name" value="RdgB/HAM1"/>
</dbReference>